<dbReference type="Proteomes" id="UP001150217">
    <property type="component" value="Unassembled WGS sequence"/>
</dbReference>
<evidence type="ECO:0008006" key="4">
    <source>
        <dbReference type="Google" id="ProtNLM"/>
    </source>
</evidence>
<protein>
    <recommendedName>
        <fullName evidence="4">HMG box domain-containing protein</fullName>
    </recommendedName>
</protein>
<evidence type="ECO:0000313" key="3">
    <source>
        <dbReference type="Proteomes" id="UP001150217"/>
    </source>
</evidence>
<reference evidence="2" key="1">
    <citation type="submission" date="2022-08" db="EMBL/GenBank/DDBJ databases">
        <title>A Global Phylogenomic Analysis of the Shiitake Genus Lentinula.</title>
        <authorList>
            <consortium name="DOE Joint Genome Institute"/>
            <person name="Sierra-Patev S."/>
            <person name="Min B."/>
            <person name="Naranjo-Ortiz M."/>
            <person name="Looney B."/>
            <person name="Konkel Z."/>
            <person name="Slot J.C."/>
            <person name="Sakamoto Y."/>
            <person name="Steenwyk J.L."/>
            <person name="Rokas A."/>
            <person name="Carro J."/>
            <person name="Camarero S."/>
            <person name="Ferreira P."/>
            <person name="Molpeceres G."/>
            <person name="Ruiz-Duenas F.J."/>
            <person name="Serrano A."/>
            <person name="Henrissat B."/>
            <person name="Drula E."/>
            <person name="Hughes K.W."/>
            <person name="Mata J.L."/>
            <person name="Ishikawa N.K."/>
            <person name="Vargas-Isla R."/>
            <person name="Ushijima S."/>
            <person name="Smith C.A."/>
            <person name="Ahrendt S."/>
            <person name="Andreopoulos W."/>
            <person name="He G."/>
            <person name="Labutti K."/>
            <person name="Lipzen A."/>
            <person name="Ng V."/>
            <person name="Riley R."/>
            <person name="Sandor L."/>
            <person name="Barry K."/>
            <person name="Martinez A.T."/>
            <person name="Xiao Y."/>
            <person name="Gibbons J.G."/>
            <person name="Terashima K."/>
            <person name="Grigoriev I.V."/>
            <person name="Hibbett D.S."/>
        </authorList>
    </citation>
    <scope>NUCLEOTIDE SEQUENCE</scope>
    <source>
        <strain evidence="2">RHP3577 ss4</strain>
    </source>
</reference>
<keyword evidence="3" id="KW-1185">Reference proteome</keyword>
<feature type="region of interest" description="Disordered" evidence="1">
    <location>
        <begin position="1"/>
        <end position="20"/>
    </location>
</feature>
<accession>A0ABQ8VJF7</accession>
<sequence length="179" mass="20000">MSERRRCPRRRVADGDGLIGTEPMTALTDFPYPPPPAFAVSPSGLRFVLKHRLLDVDQKISTEVEENGSPLSKIIGMVWKRMPGEQLEVWYSKAQGSELNIAMTGLFESPATAQTFQSCLSTILVEPGEIEIETISVQQVEVIMDHSTMAKKFDQHNDSTSEISDPHKIELARVGIVWF</sequence>
<comment type="caution">
    <text evidence="2">The sequence shown here is derived from an EMBL/GenBank/DDBJ whole genome shotgun (WGS) entry which is preliminary data.</text>
</comment>
<dbReference type="EMBL" id="JANVFT010000027">
    <property type="protein sequence ID" value="KAJ4496539.1"/>
    <property type="molecule type" value="Genomic_DNA"/>
</dbReference>
<proteinExistence type="predicted"/>
<name>A0ABQ8VJF7_9AGAR</name>
<evidence type="ECO:0000313" key="2">
    <source>
        <dbReference type="EMBL" id="KAJ4496539.1"/>
    </source>
</evidence>
<evidence type="ECO:0000256" key="1">
    <source>
        <dbReference type="SAM" id="MobiDB-lite"/>
    </source>
</evidence>
<gene>
    <name evidence="2" type="ORF">C8R41DRAFT_866157</name>
</gene>
<feature type="compositionally biased region" description="Basic residues" evidence="1">
    <location>
        <begin position="1"/>
        <end position="10"/>
    </location>
</feature>
<organism evidence="2 3">
    <name type="scientific">Lentinula lateritia</name>
    <dbReference type="NCBI Taxonomy" id="40482"/>
    <lineage>
        <taxon>Eukaryota</taxon>
        <taxon>Fungi</taxon>
        <taxon>Dikarya</taxon>
        <taxon>Basidiomycota</taxon>
        <taxon>Agaricomycotina</taxon>
        <taxon>Agaricomycetes</taxon>
        <taxon>Agaricomycetidae</taxon>
        <taxon>Agaricales</taxon>
        <taxon>Marasmiineae</taxon>
        <taxon>Omphalotaceae</taxon>
        <taxon>Lentinula</taxon>
    </lineage>
</organism>